<accession>A0A382B3T5</accession>
<sequence>MTKIYFLKNFEEKFKGKIEDGAFVYPLDYKSLYILKNNKIKFDLIDNFLNDNDRKELFQTCRNIWSEFTNISKKELEYNNFNVLQAIDRNEIQEYLMELYSISLVIKKIIDKFSPEVIFAPKSIIEIIKQQKYDIKLIEFYDDQEGELSFDYVNVRKKIGIIKINSKISRNQFKMIKNFLQIFNKIAYWNNNFNNNLKKILLLEFDPELYENLIIQIKKCGYIPVLVNFRKPAISSMASLNCLKRTQSVIFNPKMLGINKNELNDTIKKICPKIINFIKQNNDFLEFNIYELKLSSIIKKRIIRILEERLDEYIKQINYFKLLDERNDIVSSISLNLSGESEMIFSKIKKNIPLILLQHGFSNYHDFNSYSDTLDDYDLLREKIATWGNSVQDYLISNCNIQKNNIIVSGSPRHDDFDPSKKISSSKKRIVITPRPLIMHVEGTKLELQLRYEKTIRDIILYLKNFDGVEIVFKLHPQQNPHTEIIKSIIRDLDPEMPILQDENIKKILEKSYLLINIAVDNFDASTVVFESMLMNTPIVN</sequence>
<proteinExistence type="predicted"/>
<dbReference type="EMBL" id="UINC01027886">
    <property type="protein sequence ID" value="SVB07907.1"/>
    <property type="molecule type" value="Genomic_DNA"/>
</dbReference>
<evidence type="ECO:0008006" key="2">
    <source>
        <dbReference type="Google" id="ProtNLM"/>
    </source>
</evidence>
<reference evidence="1" key="1">
    <citation type="submission" date="2018-05" db="EMBL/GenBank/DDBJ databases">
        <authorList>
            <person name="Lanie J.A."/>
            <person name="Ng W.-L."/>
            <person name="Kazmierczak K.M."/>
            <person name="Andrzejewski T.M."/>
            <person name="Davidsen T.M."/>
            <person name="Wayne K.J."/>
            <person name="Tettelin H."/>
            <person name="Glass J.I."/>
            <person name="Rusch D."/>
            <person name="Podicherti R."/>
            <person name="Tsui H.-C.T."/>
            <person name="Winkler M.E."/>
        </authorList>
    </citation>
    <scope>NUCLEOTIDE SEQUENCE</scope>
</reference>
<name>A0A382B3T5_9ZZZZ</name>
<dbReference type="SUPFAM" id="SSF53756">
    <property type="entry name" value="UDP-Glycosyltransferase/glycogen phosphorylase"/>
    <property type="match status" value="1"/>
</dbReference>
<gene>
    <name evidence="1" type="ORF">METZ01_LOCUS160761</name>
</gene>
<feature type="non-terminal residue" evidence="1">
    <location>
        <position position="541"/>
    </location>
</feature>
<organism evidence="1">
    <name type="scientific">marine metagenome</name>
    <dbReference type="NCBI Taxonomy" id="408172"/>
    <lineage>
        <taxon>unclassified sequences</taxon>
        <taxon>metagenomes</taxon>
        <taxon>ecological metagenomes</taxon>
    </lineage>
</organism>
<evidence type="ECO:0000313" key="1">
    <source>
        <dbReference type="EMBL" id="SVB07907.1"/>
    </source>
</evidence>
<protein>
    <recommendedName>
        <fullName evidence="2">UDP-N-acetylglucosamine 2-epimerase domain-containing protein</fullName>
    </recommendedName>
</protein>
<dbReference type="AlphaFoldDB" id="A0A382B3T5"/>